<dbReference type="SUPFAM" id="SSF56672">
    <property type="entry name" value="DNA/RNA polymerases"/>
    <property type="match status" value="1"/>
</dbReference>
<comment type="caution">
    <text evidence="3">The sequence shown here is derived from an EMBL/GenBank/DDBJ whole genome shotgun (WGS) entry which is preliminary data.</text>
</comment>
<dbReference type="InterPro" id="IPR013597">
    <property type="entry name" value="Mat_intron_G2"/>
</dbReference>
<dbReference type="NCBIfam" id="TIGR04416">
    <property type="entry name" value="group_II_RT_mat"/>
    <property type="match status" value="1"/>
</dbReference>
<dbReference type="InterPro" id="IPR003615">
    <property type="entry name" value="HNH_nuc"/>
</dbReference>
<keyword evidence="3" id="KW-0695">RNA-directed DNA polymerase</keyword>
<evidence type="ECO:0000259" key="2">
    <source>
        <dbReference type="PROSITE" id="PS50878"/>
    </source>
</evidence>
<keyword evidence="3" id="KW-0548">Nucleotidyltransferase</keyword>
<evidence type="ECO:0000256" key="1">
    <source>
        <dbReference type="ARBA" id="ARBA00034120"/>
    </source>
</evidence>
<dbReference type="Pfam" id="PF00078">
    <property type="entry name" value="RVT_1"/>
    <property type="match status" value="1"/>
</dbReference>
<sequence length="588" mass="66464">MTAQTFGTGASSDRTMHWHGINWAQCYREVRRLQARIVKATQAGNHGKVKALQWLLTHSFSGKALAVKRVTENQGRRTPGVDGITWSTPKSKLAAVLSLKRRGYRPRPLRRIYIPKANGTKTRPLGIPCMVDRAQQALYLLALEPVAETTADPNSYGFRSARSTADAIEQCFRALARDSSASWILEADIRSCFDEISHDWLIAHIPMDKAILRGWLKAGYLHNQILHSTEAGTPQGGIISPTLMNMTLDGLERMLRAKYCSGRTHPLKVNIVRYADDFVITGVTREALTDVVRPMVERFLAERGLSLSPEKTRITHIDDGFEFLGMNVRKYGGKLLIKPARANVQRFLRKLRQTVKVSASVRQDQLIRKLNPLLRGWANYYRHVVSKHIFQAVGHAVWQCLWNWARRRHPNKGAGWVRRKYFRTVGAQHWVFGTETGTTLSSGEPELLKLYDIAGTPIRRHRKLKATANPFDPQWERYFEDRLGLAMLDSLKGRKQLIRLWLDQARSCPVCQQMITKSSGWSLCHVIRKIDGGKDTPGNLVMLHSECRRNVRALGLSVVKPARSDGLCKARAECGETRMLRSKGAAAP</sequence>
<dbReference type="PROSITE" id="PS50878">
    <property type="entry name" value="RT_POL"/>
    <property type="match status" value="1"/>
</dbReference>
<dbReference type="InterPro" id="IPR043502">
    <property type="entry name" value="DNA/RNA_pol_sf"/>
</dbReference>
<feature type="domain" description="Reverse transcriptase" evidence="2">
    <location>
        <begin position="95"/>
        <end position="328"/>
    </location>
</feature>
<proteinExistence type="inferred from homology"/>
<dbReference type="CDD" id="cd01651">
    <property type="entry name" value="RT_G2_intron"/>
    <property type="match status" value="1"/>
</dbReference>
<dbReference type="GO" id="GO:0003964">
    <property type="term" value="F:RNA-directed DNA polymerase activity"/>
    <property type="evidence" value="ECO:0007669"/>
    <property type="project" value="UniProtKB-KW"/>
</dbReference>
<gene>
    <name evidence="3" type="primary">ltrA</name>
    <name evidence="3" type="ORF">GCT13_28250</name>
</gene>
<accession>A0A7X1NEX1</accession>
<comment type="similarity">
    <text evidence="1">Belongs to the bacterial reverse transcriptase family.</text>
</comment>
<dbReference type="PANTHER" id="PTHR34047:SF10">
    <property type="entry name" value="GROUP II INTRON-ASSOCIATED OPEN READING FRAME"/>
    <property type="match status" value="1"/>
</dbReference>
<dbReference type="Gene3D" id="1.10.30.50">
    <property type="match status" value="1"/>
</dbReference>
<dbReference type="Pfam" id="PF08388">
    <property type="entry name" value="GIIM"/>
    <property type="match status" value="1"/>
</dbReference>
<dbReference type="Proteomes" id="UP000484381">
    <property type="component" value="Unassembled WGS sequence"/>
</dbReference>
<evidence type="ECO:0000313" key="3">
    <source>
        <dbReference type="EMBL" id="MPW20665.1"/>
    </source>
</evidence>
<organism evidence="3 4">
    <name type="scientific">Paraburkholderia franconis</name>
    <dbReference type="NCBI Taxonomy" id="2654983"/>
    <lineage>
        <taxon>Bacteria</taxon>
        <taxon>Pseudomonadati</taxon>
        <taxon>Pseudomonadota</taxon>
        <taxon>Betaproteobacteria</taxon>
        <taxon>Burkholderiales</taxon>
        <taxon>Burkholderiaceae</taxon>
        <taxon>Paraburkholderia</taxon>
    </lineage>
</organism>
<name>A0A7X1NEX1_9BURK</name>
<reference evidence="3 4" key="1">
    <citation type="submission" date="2019-10" db="EMBL/GenBank/DDBJ databases">
        <title>Paraburkholderia sp. isolated from nodules of Mimosa pudica from Brazilian Atlantic Forest soils.</title>
        <authorList>
            <person name="Paulitsch F."/>
            <person name="Hungria M."/>
            <person name="Dall'Agnol R."/>
        </authorList>
    </citation>
    <scope>NUCLEOTIDE SEQUENCE [LARGE SCALE GENOMIC DNA]</scope>
    <source>
        <strain evidence="3 4">CNPSo 3157</strain>
    </source>
</reference>
<dbReference type="RefSeq" id="WP_152763678.1">
    <property type="nucleotide sequence ID" value="NZ_WHNP01000032.1"/>
</dbReference>
<keyword evidence="4" id="KW-1185">Reference proteome</keyword>
<dbReference type="CDD" id="cd00085">
    <property type="entry name" value="HNHc"/>
    <property type="match status" value="1"/>
</dbReference>
<protein>
    <submittedName>
        <fullName evidence="3">Group II intron reverse transcriptase/maturase</fullName>
        <ecNumber evidence="3">2.7.7.49</ecNumber>
    </submittedName>
</protein>
<dbReference type="Pfam" id="PF13655">
    <property type="entry name" value="RVT_N"/>
    <property type="match status" value="1"/>
</dbReference>
<dbReference type="InterPro" id="IPR051083">
    <property type="entry name" value="GrpII_Intron_Splice-Mob/Def"/>
</dbReference>
<dbReference type="EC" id="2.7.7.49" evidence="3"/>
<dbReference type="EMBL" id="WHNP01000032">
    <property type="protein sequence ID" value="MPW20665.1"/>
    <property type="molecule type" value="Genomic_DNA"/>
</dbReference>
<dbReference type="PANTHER" id="PTHR34047">
    <property type="entry name" value="NUCLEAR INTRON MATURASE 1, MITOCHONDRIAL-RELATED"/>
    <property type="match status" value="1"/>
</dbReference>
<dbReference type="AlphaFoldDB" id="A0A7X1NEX1"/>
<dbReference type="InterPro" id="IPR025960">
    <property type="entry name" value="RVT_N"/>
</dbReference>
<keyword evidence="3" id="KW-0808">Transferase</keyword>
<evidence type="ECO:0000313" key="4">
    <source>
        <dbReference type="Proteomes" id="UP000484381"/>
    </source>
</evidence>
<dbReference type="InterPro" id="IPR030931">
    <property type="entry name" value="Group_II_RT_mat"/>
</dbReference>
<dbReference type="InterPro" id="IPR000477">
    <property type="entry name" value="RT_dom"/>
</dbReference>